<sequence>MIFALDIGTRKIAGLLVDMDESGKMIVHDVIVREHEHRAMLDGQIHDVEKVARAVSIVKSELESRNNVKLEKVAVALAGRFLKTYFGEASVDVSETGEITSDVVTKLELEAVANTMDNVEPNMYCVGYSVVRYELDGMWFKKIEGLKGGRASVKVVATFLPSHVVEAMLSVLRKVNLTITHLTLEPIAAVNITVPEDLRILNIALVDVGAGTSDIAISKEGTIIAYGMVPLAGDEITEAITKNFLLDFSTAEFVKRNLETSEILRVKNILDKEKEIRREDVIKAIEPIVDYMTKQIADEIIELNGGKPQVVMIVGGGAKVPVFASYLAKHLDMDEEFVSLKMAKNLDFIDKTGQIVGSEFITPLGIGYTALTKTGSVFEHVTVNGERVQLIGFRGTYTVWEVLAQMGKDIHSLLGKPGRSVVIEMNGNPVVIKGKMPVPASVKINGVEATLRDTVKHGDIIEVGEAIDGEDAKPMLYDLIKPIYLRSIETDKVIEYYPKVKLNGKEVFQNTELRDGDTITYERVTVGEIREFLSQDLIRIEYSVNGVYKEAYAGEVKIFKDELELRDENTVGLGEELKYALVLNYPKVRDLPEMEKMSIVIKVNGQATILTKDGVLVWVNDQLVTPDYEIKDGDKIKTQIPEEQNFIVADVLRLFDFDPRKVKRYTLLKNGEKAGFTDILNSGDEIIFEYETIESSESKNPTF</sequence>
<name>A0A7V4NF45_FERPE</name>
<dbReference type="GO" id="GO:0051301">
    <property type="term" value="P:cell division"/>
    <property type="evidence" value="ECO:0007669"/>
    <property type="project" value="UniProtKB-KW"/>
</dbReference>
<dbReference type="SMART" id="SM00842">
    <property type="entry name" value="FtsA"/>
    <property type="match status" value="1"/>
</dbReference>
<dbReference type="InterPro" id="IPR043129">
    <property type="entry name" value="ATPase_NBD"/>
</dbReference>
<dbReference type="EMBL" id="DSZZ01000122">
    <property type="protein sequence ID" value="HGU52425.1"/>
    <property type="molecule type" value="Genomic_DNA"/>
</dbReference>
<dbReference type="InterPro" id="IPR050696">
    <property type="entry name" value="FtsA/MreB"/>
</dbReference>
<reference evidence="3" key="1">
    <citation type="journal article" date="2020" name="mSystems">
        <title>Genome- and Community-Level Interaction Insights into Carbon Utilization and Element Cycling Functions of Hydrothermarchaeota in Hydrothermal Sediment.</title>
        <authorList>
            <person name="Zhou Z."/>
            <person name="Liu Y."/>
            <person name="Xu W."/>
            <person name="Pan J."/>
            <person name="Luo Z.H."/>
            <person name="Li M."/>
        </authorList>
    </citation>
    <scope>NUCLEOTIDE SEQUENCE [LARGE SCALE GENOMIC DNA]</scope>
    <source>
        <strain evidence="3">SpSt-61</strain>
    </source>
</reference>
<dbReference type="Pfam" id="PF14450">
    <property type="entry name" value="FtsA"/>
    <property type="match status" value="1"/>
</dbReference>
<accession>A0A7V4NF45</accession>
<evidence type="ECO:0000259" key="2">
    <source>
        <dbReference type="SMART" id="SM00842"/>
    </source>
</evidence>
<dbReference type="Gene3D" id="3.30.420.40">
    <property type="match status" value="2"/>
</dbReference>
<keyword evidence="3" id="KW-0131">Cell cycle</keyword>
<keyword evidence="1" id="KW-0694">RNA-binding</keyword>
<organism evidence="3">
    <name type="scientific">Fervidobacterium pennivorans</name>
    <dbReference type="NCBI Taxonomy" id="93466"/>
    <lineage>
        <taxon>Bacteria</taxon>
        <taxon>Thermotogati</taxon>
        <taxon>Thermotogota</taxon>
        <taxon>Thermotogae</taxon>
        <taxon>Thermotogales</taxon>
        <taxon>Fervidobacteriaceae</taxon>
        <taxon>Fervidobacterium</taxon>
    </lineage>
</organism>
<dbReference type="PROSITE" id="PS50889">
    <property type="entry name" value="S4"/>
    <property type="match status" value="1"/>
</dbReference>
<gene>
    <name evidence="3" type="ORF">ENT78_02700</name>
</gene>
<dbReference type="PANTHER" id="PTHR32432">
    <property type="entry name" value="CELL DIVISION PROTEIN FTSA-RELATED"/>
    <property type="match status" value="1"/>
</dbReference>
<protein>
    <submittedName>
        <fullName evidence="3">Cell division protein FtsA</fullName>
    </submittedName>
</protein>
<evidence type="ECO:0000256" key="1">
    <source>
        <dbReference type="PROSITE-ProRule" id="PRU00182"/>
    </source>
</evidence>
<dbReference type="InterPro" id="IPR003494">
    <property type="entry name" value="SHS2_FtsA"/>
</dbReference>
<keyword evidence="3" id="KW-0132">Cell division</keyword>
<dbReference type="GO" id="GO:0003723">
    <property type="term" value="F:RNA binding"/>
    <property type="evidence" value="ECO:0007669"/>
    <property type="project" value="UniProtKB-KW"/>
</dbReference>
<dbReference type="CDD" id="cd24004">
    <property type="entry name" value="ASKHA_NBD_PilM-like"/>
    <property type="match status" value="1"/>
</dbReference>
<feature type="domain" description="SHS2" evidence="2">
    <location>
        <begin position="2"/>
        <end position="193"/>
    </location>
</feature>
<dbReference type="AlphaFoldDB" id="A0A7V4NF45"/>
<dbReference type="SUPFAM" id="SSF53067">
    <property type="entry name" value="Actin-like ATPase domain"/>
    <property type="match status" value="2"/>
</dbReference>
<comment type="caution">
    <text evidence="3">The sequence shown here is derived from an EMBL/GenBank/DDBJ whole genome shotgun (WGS) entry which is preliminary data.</text>
</comment>
<evidence type="ECO:0000313" key="3">
    <source>
        <dbReference type="EMBL" id="HGU52425.1"/>
    </source>
</evidence>
<dbReference type="PANTHER" id="PTHR32432:SF3">
    <property type="entry name" value="ETHANOLAMINE UTILIZATION PROTEIN EUTJ"/>
    <property type="match status" value="1"/>
</dbReference>
<proteinExistence type="predicted"/>